<name>A0A2T3QP69_PHODM</name>
<evidence type="ECO:0000313" key="1">
    <source>
        <dbReference type="EMBL" id="SPY28360.1"/>
    </source>
</evidence>
<reference evidence="1 2" key="1">
    <citation type="submission" date="2018-06" db="EMBL/GenBank/DDBJ databases">
        <authorList>
            <consortium name="Pathogen Informatics"/>
            <person name="Doyle S."/>
        </authorList>
    </citation>
    <scope>NUCLEOTIDE SEQUENCE [LARGE SCALE GENOMIC DNA]</scope>
    <source>
        <strain evidence="1 2">NCTC11647</strain>
    </source>
</reference>
<dbReference type="Proteomes" id="UP000251647">
    <property type="component" value="Unassembled WGS sequence"/>
</dbReference>
<evidence type="ECO:0000313" key="2">
    <source>
        <dbReference type="Proteomes" id="UP000251647"/>
    </source>
</evidence>
<organism evidence="1 2">
    <name type="scientific">Photobacterium damselae</name>
    <dbReference type="NCBI Taxonomy" id="38293"/>
    <lineage>
        <taxon>Bacteria</taxon>
        <taxon>Pseudomonadati</taxon>
        <taxon>Pseudomonadota</taxon>
        <taxon>Gammaproteobacteria</taxon>
        <taxon>Vibrionales</taxon>
        <taxon>Vibrionaceae</taxon>
        <taxon>Photobacterium</taxon>
    </lineage>
</organism>
<sequence length="185" mass="21026">MKRRRNPQQTKQALFDALDRLVRQEPEHPDLKDRIAAGKEVKINKANVEKEAGLSNNAAKGHQDVLDAIEATLVRKEFGDSNITDDVIKRHPAYQDLKSKYDSGLEARKKLRKQKEDHQAELERKDEAISKHLAHTHELLVSLWNAIPPQDVDARMRAAKDLANIIDVNFNQNGAKVRAAEDDEN</sequence>
<dbReference type="AlphaFoldDB" id="A0A2T3QP69"/>
<dbReference type="RefSeq" id="WP_050787755.1">
    <property type="nucleotide sequence ID" value="NZ_PYOG01000002.1"/>
</dbReference>
<dbReference type="EMBL" id="UATL01000001">
    <property type="protein sequence ID" value="SPY28360.1"/>
    <property type="molecule type" value="Genomic_DNA"/>
</dbReference>
<accession>A0A2T3QP69</accession>
<proteinExistence type="predicted"/>
<protein>
    <submittedName>
        <fullName evidence="1">Uncharacterized protein</fullName>
    </submittedName>
</protein>
<gene>
    <name evidence="1" type="ORF">NCTC11647_01449</name>
</gene>